<proteinExistence type="predicted"/>
<evidence type="ECO:0000313" key="8">
    <source>
        <dbReference type="Proteomes" id="UP000187172"/>
    </source>
</evidence>
<dbReference type="PROSITE" id="PS01124">
    <property type="entry name" value="HTH_ARAC_FAMILY_2"/>
    <property type="match status" value="1"/>
</dbReference>
<dbReference type="PANTHER" id="PTHR43280">
    <property type="entry name" value="ARAC-FAMILY TRANSCRIPTIONAL REGULATOR"/>
    <property type="match status" value="1"/>
</dbReference>
<dbReference type="InterPro" id="IPR018060">
    <property type="entry name" value="HTH_AraC"/>
</dbReference>
<dbReference type="InterPro" id="IPR041522">
    <property type="entry name" value="CdaR_GGDEF"/>
</dbReference>
<dbReference type="GO" id="GO:0043565">
    <property type="term" value="F:sequence-specific DNA binding"/>
    <property type="evidence" value="ECO:0007669"/>
    <property type="project" value="InterPro"/>
</dbReference>
<dbReference type="PROSITE" id="PS50110">
    <property type="entry name" value="RESPONSE_REGULATORY"/>
    <property type="match status" value="1"/>
</dbReference>
<dbReference type="STRING" id="297318.BK138_10580"/>
<keyword evidence="2" id="KW-0238">DNA-binding</keyword>
<dbReference type="Pfam" id="PF12833">
    <property type="entry name" value="HTH_18"/>
    <property type="match status" value="1"/>
</dbReference>
<dbReference type="PROSITE" id="PS00041">
    <property type="entry name" value="HTH_ARAC_FAMILY_1"/>
    <property type="match status" value="1"/>
</dbReference>
<dbReference type="GO" id="GO:0000160">
    <property type="term" value="P:phosphorelay signal transduction system"/>
    <property type="evidence" value="ECO:0007669"/>
    <property type="project" value="InterPro"/>
</dbReference>
<dbReference type="AlphaFoldDB" id="A0A1R1F463"/>
<evidence type="ECO:0000256" key="2">
    <source>
        <dbReference type="ARBA" id="ARBA00023125"/>
    </source>
</evidence>
<dbReference type="SUPFAM" id="SSF52172">
    <property type="entry name" value="CheY-like"/>
    <property type="match status" value="1"/>
</dbReference>
<dbReference type="InterPro" id="IPR001789">
    <property type="entry name" value="Sig_transdc_resp-reg_receiver"/>
</dbReference>
<dbReference type="InterPro" id="IPR018062">
    <property type="entry name" value="HTH_AraC-typ_CS"/>
</dbReference>
<dbReference type="SUPFAM" id="SSF46689">
    <property type="entry name" value="Homeodomain-like"/>
    <property type="match status" value="2"/>
</dbReference>
<keyword evidence="3" id="KW-0804">Transcription</keyword>
<sequence>MLRIVIVDDEVLIREGLSRMIEKESGLFRVVGQFPDGKDVLDSLPGLEVDVVITDIRMPIVDGLDLIKQLKAARPHVRSILMSGFTEFNYAREAIRASAVDYLLKPINKEQLFELLYQLDEEHQSSLEKEALSRKRLLHSCFLSESPLPYLSEDTGLPLSCYATFVQKGGSLEAAAGRIQQHPELVCDWVSVQERMLAWVFYFPEAPGHKQLDRIARLLGGAEEQSEEETAVHIGFSRIHNGTAELRASYEEAMRACDLGLYSDSALYYADGYAGEAFGDIVEAEDAVSGMNLAEQLQLLHIPAVLECVRQGFERLKEQRAGTGTIVRVCSQLEDMACREVQEYREIRSKEARARLETQLRACMSFSGMEECFVEVFRSALEKVYGLRSEMGGKAVEIVKRWIAEHYSEHAELNTLAAMVYLTPSYLSKLFKQETGLTLTEYITDVRLKNAKRLLRTETNMKVHQIGAEVGYADPAYFNKLFKKVVGVTPNEYKKWK</sequence>
<evidence type="ECO:0000259" key="5">
    <source>
        <dbReference type="PROSITE" id="PS01124"/>
    </source>
</evidence>
<evidence type="ECO:0008006" key="9">
    <source>
        <dbReference type="Google" id="ProtNLM"/>
    </source>
</evidence>
<feature type="domain" description="Response regulatory" evidence="6">
    <location>
        <begin position="3"/>
        <end position="120"/>
    </location>
</feature>
<gene>
    <name evidence="7" type="ORF">BK138_10580</name>
</gene>
<accession>A0A1R1F463</accession>
<dbReference type="CDD" id="cd17536">
    <property type="entry name" value="REC_YesN-like"/>
    <property type="match status" value="1"/>
</dbReference>
<dbReference type="Gene3D" id="1.10.10.60">
    <property type="entry name" value="Homeodomain-like"/>
    <property type="match status" value="2"/>
</dbReference>
<dbReference type="RefSeq" id="WP_076169147.1">
    <property type="nucleotide sequence ID" value="NZ_MRTP01000001.1"/>
</dbReference>
<keyword evidence="1" id="KW-0805">Transcription regulation</keyword>
<dbReference type="GO" id="GO:0003700">
    <property type="term" value="F:DNA-binding transcription factor activity"/>
    <property type="evidence" value="ECO:0007669"/>
    <property type="project" value="InterPro"/>
</dbReference>
<dbReference type="InterPro" id="IPR011006">
    <property type="entry name" value="CheY-like_superfamily"/>
</dbReference>
<name>A0A1R1F463_9BACL</name>
<dbReference type="SMART" id="SM00342">
    <property type="entry name" value="HTH_ARAC"/>
    <property type="match status" value="1"/>
</dbReference>
<feature type="domain" description="HTH araC/xylS-type" evidence="5">
    <location>
        <begin position="397"/>
        <end position="496"/>
    </location>
</feature>
<reference evidence="7 8" key="1">
    <citation type="submission" date="2016-11" db="EMBL/GenBank/DDBJ databases">
        <title>Paenibacillus species isolates.</title>
        <authorList>
            <person name="Beno S.M."/>
        </authorList>
    </citation>
    <scope>NUCLEOTIDE SEQUENCE [LARGE SCALE GENOMIC DNA]</scope>
    <source>
        <strain evidence="7 8">FSL R5-0378</strain>
    </source>
</reference>
<dbReference type="Pfam" id="PF17853">
    <property type="entry name" value="GGDEF_2"/>
    <property type="match status" value="1"/>
</dbReference>
<dbReference type="InterPro" id="IPR020449">
    <property type="entry name" value="Tscrpt_reg_AraC-type_HTH"/>
</dbReference>
<dbReference type="Gene3D" id="3.40.50.2300">
    <property type="match status" value="1"/>
</dbReference>
<evidence type="ECO:0000256" key="3">
    <source>
        <dbReference type="ARBA" id="ARBA00023163"/>
    </source>
</evidence>
<dbReference type="SMART" id="SM00448">
    <property type="entry name" value="REC"/>
    <property type="match status" value="1"/>
</dbReference>
<protein>
    <recommendedName>
        <fullName evidence="9">DNA-binding response regulator</fullName>
    </recommendedName>
</protein>
<organism evidence="7 8">
    <name type="scientific">Paenibacillus rhizosphaerae</name>
    <dbReference type="NCBI Taxonomy" id="297318"/>
    <lineage>
        <taxon>Bacteria</taxon>
        <taxon>Bacillati</taxon>
        <taxon>Bacillota</taxon>
        <taxon>Bacilli</taxon>
        <taxon>Bacillales</taxon>
        <taxon>Paenibacillaceae</taxon>
        <taxon>Paenibacillus</taxon>
    </lineage>
</organism>
<dbReference type="Pfam" id="PF00072">
    <property type="entry name" value="Response_reg"/>
    <property type="match status" value="1"/>
</dbReference>
<evidence type="ECO:0000313" key="7">
    <source>
        <dbReference type="EMBL" id="OMF58899.1"/>
    </source>
</evidence>
<feature type="modified residue" description="4-aspartylphosphate" evidence="4">
    <location>
        <position position="55"/>
    </location>
</feature>
<keyword evidence="8" id="KW-1185">Reference proteome</keyword>
<dbReference type="PRINTS" id="PR00032">
    <property type="entry name" value="HTHARAC"/>
</dbReference>
<comment type="caution">
    <text evidence="7">The sequence shown here is derived from an EMBL/GenBank/DDBJ whole genome shotgun (WGS) entry which is preliminary data.</text>
</comment>
<evidence type="ECO:0000256" key="1">
    <source>
        <dbReference type="ARBA" id="ARBA00023015"/>
    </source>
</evidence>
<keyword evidence="4" id="KW-0597">Phosphoprotein</keyword>
<dbReference type="Proteomes" id="UP000187172">
    <property type="component" value="Unassembled WGS sequence"/>
</dbReference>
<dbReference type="PANTHER" id="PTHR43280:SF2">
    <property type="entry name" value="HTH-TYPE TRANSCRIPTIONAL REGULATOR EXSA"/>
    <property type="match status" value="1"/>
</dbReference>
<dbReference type="EMBL" id="MRTP01000001">
    <property type="protein sequence ID" value="OMF58899.1"/>
    <property type="molecule type" value="Genomic_DNA"/>
</dbReference>
<evidence type="ECO:0000259" key="6">
    <source>
        <dbReference type="PROSITE" id="PS50110"/>
    </source>
</evidence>
<evidence type="ECO:0000256" key="4">
    <source>
        <dbReference type="PROSITE-ProRule" id="PRU00169"/>
    </source>
</evidence>
<dbReference type="InterPro" id="IPR009057">
    <property type="entry name" value="Homeodomain-like_sf"/>
</dbReference>